<organism evidence="4 5">
    <name type="scientific">Actinomortierella ambigua</name>
    <dbReference type="NCBI Taxonomy" id="1343610"/>
    <lineage>
        <taxon>Eukaryota</taxon>
        <taxon>Fungi</taxon>
        <taxon>Fungi incertae sedis</taxon>
        <taxon>Mucoromycota</taxon>
        <taxon>Mortierellomycotina</taxon>
        <taxon>Mortierellomycetes</taxon>
        <taxon>Mortierellales</taxon>
        <taxon>Mortierellaceae</taxon>
        <taxon>Actinomortierella</taxon>
    </lineage>
</organism>
<dbReference type="PROSITE" id="PS50003">
    <property type="entry name" value="PH_DOMAIN"/>
    <property type="match status" value="1"/>
</dbReference>
<sequence length="661" mass="70929">MEEKRKSTLGKAFSRTFGRSKQPAPATASVPPPPAATAAAAPVPAPVAQSPPTKHAAVPAVAAAAAPSNTVSPITIPTANMTNVTPPESTATSAVQSPVAQQGNQGFHAAGPSTSSTASSLGHSPESAPHSPMSPRHNVLHSRDSTVLSNSSTRSHTGGLEEGAAGAGAAPEGLNPTNILIGRLMALKSVLKNLQYYFAEVVDVEKEIGKSLHKTSNILLVPFKDGQQFLGKGGLQDVVLGLRDSTRLNSEYHTSASRFVEETIVKNIRRLKQDVKGKVKALKSDTNLYSSRVFKEREATQERIAQLAKAIGLFEMGGQHHGDMEKMQSDPYVINLAVKKQLAKQVNEENLFARAFRQCQEQVATFEAHVIRELKQILSSFAEYYSANSTSFGTNWVQTDEALKVLEDNSEWEFFLEKYGHQLFPSDLVDVNPDEIDYPCKDNAFVVALKEAHMSRQTSVLKNWKEGYFVMTQAGWLHVFVSADLSSNPVPEQSIYLPTSLLGPHADQGSKQHLFSLEGKGKGGLLHRDTQTFTLRAHSKDEMLDWWQECSKRASSTMVNHVNEGGLSRSGSLFRSSSLMRPKSPEVAQGPSPPYVAQPYHDQAHAGNGNGTAAVAAAVVPAEKAPVVAAVEGSSAAAVPLEKSSSGSTSSLRASEPVAAQ</sequence>
<evidence type="ECO:0000313" key="5">
    <source>
        <dbReference type="Proteomes" id="UP000807716"/>
    </source>
</evidence>
<dbReference type="InterPro" id="IPR011993">
    <property type="entry name" value="PH-like_dom_sf"/>
</dbReference>
<feature type="compositionally biased region" description="Low complexity" evidence="2">
    <location>
        <begin position="108"/>
        <end position="125"/>
    </location>
</feature>
<dbReference type="Pfam" id="PF20399">
    <property type="entry name" value="PH_20"/>
    <property type="match status" value="1"/>
</dbReference>
<feature type="region of interest" description="Disordered" evidence="2">
    <location>
        <begin position="562"/>
        <end position="594"/>
    </location>
</feature>
<feature type="compositionally biased region" description="Low complexity" evidence="2">
    <location>
        <begin position="162"/>
        <end position="172"/>
    </location>
</feature>
<reference evidence="4" key="1">
    <citation type="journal article" date="2020" name="Fungal Divers.">
        <title>Resolving the Mortierellaceae phylogeny through synthesis of multi-gene phylogenetics and phylogenomics.</title>
        <authorList>
            <person name="Vandepol N."/>
            <person name="Liber J."/>
            <person name="Desiro A."/>
            <person name="Na H."/>
            <person name="Kennedy M."/>
            <person name="Barry K."/>
            <person name="Grigoriev I.V."/>
            <person name="Miller A.N."/>
            <person name="O'Donnell K."/>
            <person name="Stajich J.E."/>
            <person name="Bonito G."/>
        </authorList>
    </citation>
    <scope>NUCLEOTIDE SEQUENCE</scope>
    <source>
        <strain evidence="4">BC1065</strain>
    </source>
</reference>
<evidence type="ECO:0000256" key="2">
    <source>
        <dbReference type="SAM" id="MobiDB-lite"/>
    </source>
</evidence>
<dbReference type="InterPro" id="IPR027267">
    <property type="entry name" value="AH/BAR_dom_sf"/>
</dbReference>
<accession>A0A9P6UCM4</accession>
<protein>
    <recommendedName>
        <fullName evidence="3">PH domain-containing protein</fullName>
    </recommendedName>
</protein>
<dbReference type="InterPro" id="IPR046869">
    <property type="entry name" value="SLM1/RGC1-like_PH"/>
</dbReference>
<dbReference type="PANTHER" id="PTHR31941:SF1">
    <property type="entry name" value="CYTOSKELETAL SIGNALING PROTEIN SLM1"/>
    <property type="match status" value="1"/>
</dbReference>
<proteinExistence type="predicted"/>
<dbReference type="EMBL" id="JAAAJB010000019">
    <property type="protein sequence ID" value="KAG0269725.1"/>
    <property type="molecule type" value="Genomic_DNA"/>
</dbReference>
<name>A0A9P6UCM4_9FUNG</name>
<dbReference type="Gene3D" id="2.30.29.30">
    <property type="entry name" value="Pleckstrin-homology domain (PH domain)/Phosphotyrosine-binding domain (PTB)"/>
    <property type="match status" value="1"/>
</dbReference>
<feature type="compositionally biased region" description="Low complexity" evidence="2">
    <location>
        <begin position="36"/>
        <end position="59"/>
    </location>
</feature>
<feature type="compositionally biased region" description="Low complexity" evidence="2">
    <location>
        <begin position="565"/>
        <end position="581"/>
    </location>
</feature>
<dbReference type="Proteomes" id="UP000807716">
    <property type="component" value="Unassembled WGS sequence"/>
</dbReference>
<dbReference type="SUPFAM" id="SSF103657">
    <property type="entry name" value="BAR/IMD domain-like"/>
    <property type="match status" value="1"/>
</dbReference>
<dbReference type="SUPFAM" id="SSF50729">
    <property type="entry name" value="PH domain-like"/>
    <property type="match status" value="1"/>
</dbReference>
<dbReference type="OrthoDB" id="5598057at2759"/>
<feature type="region of interest" description="Disordered" evidence="2">
    <location>
        <begin position="1"/>
        <end position="59"/>
    </location>
</feature>
<comment type="caution">
    <text evidence="4">The sequence shown here is derived from an EMBL/GenBank/DDBJ whole genome shotgun (WGS) entry which is preliminary data.</text>
</comment>
<evidence type="ECO:0000313" key="4">
    <source>
        <dbReference type="EMBL" id="KAG0269725.1"/>
    </source>
</evidence>
<dbReference type="Gene3D" id="1.20.1270.60">
    <property type="entry name" value="Arfaptin homology (AH) domain/BAR domain"/>
    <property type="match status" value="1"/>
</dbReference>
<evidence type="ECO:0000256" key="1">
    <source>
        <dbReference type="ARBA" id="ARBA00022553"/>
    </source>
</evidence>
<keyword evidence="5" id="KW-1185">Reference proteome</keyword>
<dbReference type="Pfam" id="PF20400">
    <property type="entry name" value="BAR_4"/>
    <property type="match status" value="1"/>
</dbReference>
<feature type="region of interest" description="Disordered" evidence="2">
    <location>
        <begin position="82"/>
        <end position="172"/>
    </location>
</feature>
<feature type="compositionally biased region" description="Polar residues" evidence="2">
    <location>
        <begin position="82"/>
        <end position="105"/>
    </location>
</feature>
<feature type="region of interest" description="Disordered" evidence="2">
    <location>
        <begin position="634"/>
        <end position="661"/>
    </location>
</feature>
<dbReference type="InterPro" id="IPR046868">
    <property type="entry name" value="BAR_4"/>
</dbReference>
<dbReference type="PANTHER" id="PTHR31941">
    <property type="entry name" value="CYTOSKELETAL SIGNALING PROTEIN SLM1"/>
    <property type="match status" value="1"/>
</dbReference>
<dbReference type="AlphaFoldDB" id="A0A9P6UCM4"/>
<gene>
    <name evidence="4" type="ORF">DFQ27_002394</name>
</gene>
<feature type="compositionally biased region" description="Polar residues" evidence="2">
    <location>
        <begin position="145"/>
        <end position="156"/>
    </location>
</feature>
<dbReference type="SMART" id="SM00233">
    <property type="entry name" value="PH"/>
    <property type="match status" value="1"/>
</dbReference>
<feature type="domain" description="PH" evidence="3">
    <location>
        <begin position="447"/>
        <end position="555"/>
    </location>
</feature>
<dbReference type="InterPro" id="IPR001849">
    <property type="entry name" value="PH_domain"/>
</dbReference>
<keyword evidence="1" id="KW-0597">Phosphoprotein</keyword>
<feature type="compositionally biased region" description="Low complexity" evidence="2">
    <location>
        <begin position="634"/>
        <end position="655"/>
    </location>
</feature>
<evidence type="ECO:0000259" key="3">
    <source>
        <dbReference type="PROSITE" id="PS50003"/>
    </source>
</evidence>